<feature type="compositionally biased region" description="Polar residues" evidence="2">
    <location>
        <begin position="138"/>
        <end position="148"/>
    </location>
</feature>
<feature type="compositionally biased region" description="Polar residues" evidence="2">
    <location>
        <begin position="218"/>
        <end position="227"/>
    </location>
</feature>
<organism evidence="3 4">
    <name type="scientific">Wickerhamomyces pijperi</name>
    <name type="common">Yeast</name>
    <name type="synonym">Pichia pijperi</name>
    <dbReference type="NCBI Taxonomy" id="599730"/>
    <lineage>
        <taxon>Eukaryota</taxon>
        <taxon>Fungi</taxon>
        <taxon>Dikarya</taxon>
        <taxon>Ascomycota</taxon>
        <taxon>Saccharomycotina</taxon>
        <taxon>Saccharomycetes</taxon>
        <taxon>Phaffomycetales</taxon>
        <taxon>Wickerhamomycetaceae</taxon>
        <taxon>Wickerhamomyces</taxon>
    </lineage>
</organism>
<dbReference type="OrthoDB" id="3981157at2759"/>
<gene>
    <name evidence="3" type="ORF">WICPIJ_000033</name>
</gene>
<feature type="compositionally biased region" description="Polar residues" evidence="2">
    <location>
        <begin position="299"/>
        <end position="309"/>
    </location>
</feature>
<dbReference type="EMBL" id="JAEUBG010000019">
    <property type="protein sequence ID" value="KAH3688974.1"/>
    <property type="molecule type" value="Genomic_DNA"/>
</dbReference>
<feature type="compositionally biased region" description="Low complexity" evidence="2">
    <location>
        <begin position="320"/>
        <end position="332"/>
    </location>
</feature>
<feature type="region of interest" description="Disordered" evidence="2">
    <location>
        <begin position="525"/>
        <end position="587"/>
    </location>
</feature>
<reference evidence="3" key="1">
    <citation type="journal article" date="2021" name="Open Biol.">
        <title>Shared evolutionary footprints suggest mitochondrial oxidative damage underlies multiple complex I losses in fungi.</title>
        <authorList>
            <person name="Schikora-Tamarit M.A."/>
            <person name="Marcet-Houben M."/>
            <person name="Nosek J."/>
            <person name="Gabaldon T."/>
        </authorList>
    </citation>
    <scope>NUCLEOTIDE SEQUENCE</scope>
    <source>
        <strain evidence="3">CBS2887</strain>
    </source>
</reference>
<evidence type="ECO:0000313" key="3">
    <source>
        <dbReference type="EMBL" id="KAH3688974.1"/>
    </source>
</evidence>
<sequence length="636" mass="69697">MTKISELEGKMSDLIQENLAYRDAQAKAEDLKRKWLAEKLALIEESTLQRFEEMFQMFANIRANEGLPSSKISLSNLVDLTNSPTSDKTVSFDSIKTPKKNAAVSERRRKSSRRQSFYVPPQPDTDEVLFKGDIPSLPAQSQEDQSQAVVNTSDVSVNDSSVTPEQPLIDNVESSNENETEQYTREIYKSPLKTQRKMDDGDDIMRILDIPGMYQSAKQLESTTTPQLKPREDTVSTPSPAKRPLSSSDASLLEADSQISLSSALSPVKLSPPKILQLSIPKLQVYKDKVDSPILRPAASTTDPITPSSPVKKKPNQRNAVSKPAPSSPVKSQSTVAAVPASPVKKQNKKASTTALKQAKKNTVLSTSEDNDSPILKVEPLDDTPVVEEQVSQTQTKTRKRKASNAFADELEPSTPAPAMVPSIVTTPVPTTSTGRPSRTRGNRVSYVQPPLRSKLRRESERFVAAVAENAFFDFNKSTTPKETSLGATPIATPEPQTLELKTPKSTPKSLQSFVAEPTIATEVNKSDEVASAQTVDNTEEPTEDSVPIKAAEQPTSTTTEQPTRRPLSALNKNKKNNKPREGSLELKPLVRSLAHDMSVFDLVEESAVGVPKTYRNEIGSVPRKKSTGRRNSSLL</sequence>
<feature type="compositionally biased region" description="Low complexity" evidence="2">
    <location>
        <begin position="421"/>
        <end position="437"/>
    </location>
</feature>
<reference evidence="3" key="2">
    <citation type="submission" date="2021-01" db="EMBL/GenBank/DDBJ databases">
        <authorList>
            <person name="Schikora-Tamarit M.A."/>
        </authorList>
    </citation>
    <scope>NUCLEOTIDE SEQUENCE</scope>
    <source>
        <strain evidence="3">CBS2887</strain>
    </source>
</reference>
<keyword evidence="4" id="KW-1185">Reference proteome</keyword>
<name>A0A9P8QIG8_WICPI</name>
<feature type="compositionally biased region" description="Polar residues" evidence="2">
    <location>
        <begin position="350"/>
        <end position="368"/>
    </location>
</feature>
<feature type="region of interest" description="Disordered" evidence="2">
    <location>
        <begin position="294"/>
        <end position="453"/>
    </location>
</feature>
<feature type="compositionally biased region" description="Polar residues" evidence="2">
    <location>
        <begin position="477"/>
        <end position="487"/>
    </location>
</feature>
<feature type="compositionally biased region" description="Low complexity" evidence="2">
    <location>
        <begin position="551"/>
        <end position="566"/>
    </location>
</feature>
<protein>
    <submittedName>
        <fullName evidence="3">Uncharacterized protein</fullName>
    </submittedName>
</protein>
<keyword evidence="1" id="KW-0175">Coiled coil</keyword>
<feature type="region of interest" description="Disordered" evidence="2">
    <location>
        <begin position="218"/>
        <end position="251"/>
    </location>
</feature>
<feature type="region of interest" description="Disordered" evidence="2">
    <location>
        <begin position="612"/>
        <end position="636"/>
    </location>
</feature>
<feature type="coiled-coil region" evidence="1">
    <location>
        <begin position="4"/>
        <end position="34"/>
    </location>
</feature>
<evidence type="ECO:0000313" key="4">
    <source>
        <dbReference type="Proteomes" id="UP000774326"/>
    </source>
</evidence>
<feature type="region of interest" description="Disordered" evidence="2">
    <location>
        <begin position="98"/>
        <end position="200"/>
    </location>
</feature>
<feature type="compositionally biased region" description="Low complexity" evidence="2">
    <location>
        <begin position="149"/>
        <end position="163"/>
    </location>
</feature>
<proteinExistence type="predicted"/>
<comment type="caution">
    <text evidence="3">The sequence shown here is derived from an EMBL/GenBank/DDBJ whole genome shotgun (WGS) entry which is preliminary data.</text>
</comment>
<dbReference type="AlphaFoldDB" id="A0A9P8QIG8"/>
<accession>A0A9P8QIG8</accession>
<dbReference type="Proteomes" id="UP000774326">
    <property type="component" value="Unassembled WGS sequence"/>
</dbReference>
<feature type="region of interest" description="Disordered" evidence="2">
    <location>
        <begin position="477"/>
        <end position="511"/>
    </location>
</feature>
<evidence type="ECO:0000256" key="1">
    <source>
        <dbReference type="SAM" id="Coils"/>
    </source>
</evidence>
<evidence type="ECO:0000256" key="2">
    <source>
        <dbReference type="SAM" id="MobiDB-lite"/>
    </source>
</evidence>